<comment type="caution">
    <text evidence="1">The sequence shown here is derived from an EMBL/GenBank/DDBJ whole genome shotgun (WGS) entry which is preliminary data.</text>
</comment>
<accession>A0ACB8YN76</accession>
<sequence length="220" mass="25565">MMFILKARKQRYEGRDRFESRIRSTVYVPTMAVNEGFLKYMEEGLIKVFEEEFETFNDEEEFEDIGNLGVRVIETTHEHISSKQDKYCLIYIKKMTVKIKWLIPLLALMLIIGTIEAGSDHPWRVRKTKSITPKTKSTIERHPMNMKRFDKDSGTDSPHQYNFGTPDHLWGVKATKGVEPEAKSMVEKHPIHTEENGSEIDISSHHSYNTACRPGTKCRN</sequence>
<organism evidence="1 2">
    <name type="scientific">Smallanthus sonchifolius</name>
    <dbReference type="NCBI Taxonomy" id="185202"/>
    <lineage>
        <taxon>Eukaryota</taxon>
        <taxon>Viridiplantae</taxon>
        <taxon>Streptophyta</taxon>
        <taxon>Embryophyta</taxon>
        <taxon>Tracheophyta</taxon>
        <taxon>Spermatophyta</taxon>
        <taxon>Magnoliopsida</taxon>
        <taxon>eudicotyledons</taxon>
        <taxon>Gunneridae</taxon>
        <taxon>Pentapetalae</taxon>
        <taxon>asterids</taxon>
        <taxon>campanulids</taxon>
        <taxon>Asterales</taxon>
        <taxon>Asteraceae</taxon>
        <taxon>Asteroideae</taxon>
        <taxon>Heliantheae alliance</taxon>
        <taxon>Millerieae</taxon>
        <taxon>Smallanthus</taxon>
    </lineage>
</organism>
<dbReference type="Proteomes" id="UP001056120">
    <property type="component" value="Linkage Group LG27"/>
</dbReference>
<evidence type="ECO:0000313" key="1">
    <source>
        <dbReference type="EMBL" id="KAI3687172.1"/>
    </source>
</evidence>
<gene>
    <name evidence="1" type="ORF">L1987_80865</name>
</gene>
<evidence type="ECO:0000313" key="2">
    <source>
        <dbReference type="Proteomes" id="UP001056120"/>
    </source>
</evidence>
<reference evidence="2" key="1">
    <citation type="journal article" date="2022" name="Mol. Ecol. Resour.">
        <title>The genomes of chicory, endive, great burdock and yacon provide insights into Asteraceae palaeo-polyploidization history and plant inulin production.</title>
        <authorList>
            <person name="Fan W."/>
            <person name="Wang S."/>
            <person name="Wang H."/>
            <person name="Wang A."/>
            <person name="Jiang F."/>
            <person name="Liu H."/>
            <person name="Zhao H."/>
            <person name="Xu D."/>
            <person name="Zhang Y."/>
        </authorList>
    </citation>
    <scope>NUCLEOTIDE SEQUENCE [LARGE SCALE GENOMIC DNA]</scope>
    <source>
        <strain evidence="2">cv. Yunnan</strain>
    </source>
</reference>
<reference evidence="1 2" key="2">
    <citation type="journal article" date="2022" name="Mol. Ecol. Resour.">
        <title>The genomes of chicory, endive, great burdock and yacon provide insights into Asteraceae paleo-polyploidization history and plant inulin production.</title>
        <authorList>
            <person name="Fan W."/>
            <person name="Wang S."/>
            <person name="Wang H."/>
            <person name="Wang A."/>
            <person name="Jiang F."/>
            <person name="Liu H."/>
            <person name="Zhao H."/>
            <person name="Xu D."/>
            <person name="Zhang Y."/>
        </authorList>
    </citation>
    <scope>NUCLEOTIDE SEQUENCE [LARGE SCALE GENOMIC DNA]</scope>
    <source>
        <strain evidence="2">cv. Yunnan</strain>
        <tissue evidence="1">Leaves</tissue>
    </source>
</reference>
<dbReference type="EMBL" id="CM042044">
    <property type="protein sequence ID" value="KAI3687172.1"/>
    <property type="molecule type" value="Genomic_DNA"/>
</dbReference>
<protein>
    <submittedName>
        <fullName evidence="1">Uncharacterized protein</fullName>
    </submittedName>
</protein>
<proteinExistence type="predicted"/>
<name>A0ACB8YN76_9ASTR</name>
<keyword evidence="2" id="KW-1185">Reference proteome</keyword>